<evidence type="ECO:0000313" key="2">
    <source>
        <dbReference type="Proteomes" id="UP000188604"/>
    </source>
</evidence>
<protein>
    <submittedName>
        <fullName evidence="1">Uncharacterized protein</fullName>
    </submittedName>
</protein>
<sequence>MSTGNNPEPIDIGWVVDELRMTAYENADCGALEPLLMMRQSPEYSAAWLVVQWWRILKSAAPNDERAAAMLTLVKGSVTKEDWPEGADDITPPDLKLVGL</sequence>
<organism evidence="1 2">
    <name type="scientific">Neoasaia chiangmaiensis</name>
    <dbReference type="NCBI Taxonomy" id="320497"/>
    <lineage>
        <taxon>Bacteria</taxon>
        <taxon>Pseudomonadati</taxon>
        <taxon>Pseudomonadota</taxon>
        <taxon>Alphaproteobacteria</taxon>
        <taxon>Acetobacterales</taxon>
        <taxon>Acetobacteraceae</taxon>
        <taxon>Neoasaia</taxon>
    </lineage>
</organism>
<dbReference type="KEGG" id="nch:A0U93_09855"/>
<proteinExistence type="predicted"/>
<dbReference type="RefSeq" id="WP_169852741.1">
    <property type="nucleotide sequence ID" value="NZ_BJXS01000003.1"/>
</dbReference>
<gene>
    <name evidence="1" type="ORF">A0U93_09855</name>
</gene>
<keyword evidence="2" id="KW-1185">Reference proteome</keyword>
<reference evidence="1 2" key="1">
    <citation type="submission" date="2016-03" db="EMBL/GenBank/DDBJ databases">
        <title>Acetic acid bacteria sequencing.</title>
        <authorList>
            <person name="Brandt J."/>
            <person name="Jakob F."/>
            <person name="Vogel R.F."/>
        </authorList>
    </citation>
    <scope>NUCLEOTIDE SEQUENCE [LARGE SCALE GENOMIC DNA]</scope>
    <source>
        <strain evidence="1 2">NBRC 101099</strain>
    </source>
</reference>
<dbReference type="EMBL" id="CP014691">
    <property type="protein sequence ID" value="AQS88197.1"/>
    <property type="molecule type" value="Genomic_DNA"/>
</dbReference>
<dbReference type="AlphaFoldDB" id="A0A1U9KR27"/>
<name>A0A1U9KR27_9PROT</name>
<evidence type="ECO:0000313" key="1">
    <source>
        <dbReference type="EMBL" id="AQS88197.1"/>
    </source>
</evidence>
<accession>A0A1U9KR27</accession>
<dbReference type="Proteomes" id="UP000188604">
    <property type="component" value="Chromosome"/>
</dbReference>